<feature type="transmembrane region" description="Helical" evidence="5">
    <location>
        <begin position="16"/>
        <end position="38"/>
    </location>
</feature>
<sequence>MTAMEQTMTDMLTTRMGLIAALVAVDYVCVLLAVLADLRSGILKARRQGVKRTSKGLRRSVEKAGRYYVMLFAMTLIDAMVCGALLFVAAADGPLLPPLPVFSTLGAVGLAMIELKSIYENAQDKSDYDRIIGQLRKLLDDPAIKGRLLEAMGLKKPE</sequence>
<dbReference type="Pfam" id="PF05105">
    <property type="entry name" value="Phage_holin_4_1"/>
    <property type="match status" value="1"/>
</dbReference>
<dbReference type="Proteomes" id="UP000244925">
    <property type="component" value="Unassembled WGS sequence"/>
</dbReference>
<evidence type="ECO:0000256" key="4">
    <source>
        <dbReference type="ARBA" id="ARBA00023136"/>
    </source>
</evidence>
<feature type="transmembrane region" description="Helical" evidence="5">
    <location>
        <begin position="67"/>
        <end position="89"/>
    </location>
</feature>
<evidence type="ECO:0000256" key="3">
    <source>
        <dbReference type="ARBA" id="ARBA00022989"/>
    </source>
</evidence>
<keyword evidence="4 5" id="KW-0472">Membrane</keyword>
<feature type="transmembrane region" description="Helical" evidence="5">
    <location>
        <begin position="95"/>
        <end position="115"/>
    </location>
</feature>
<proteinExistence type="predicted"/>
<name>A0A2V1IY51_9BACT</name>
<evidence type="ECO:0000256" key="1">
    <source>
        <dbReference type="ARBA" id="ARBA00004141"/>
    </source>
</evidence>
<comment type="subcellular location">
    <subcellularLocation>
        <location evidence="1">Membrane</location>
        <topology evidence="1">Multi-pass membrane protein</topology>
    </subcellularLocation>
</comment>
<accession>A0A2V1IY51</accession>
<keyword evidence="3 5" id="KW-1133">Transmembrane helix</keyword>
<evidence type="ECO:0000256" key="5">
    <source>
        <dbReference type="SAM" id="Phobius"/>
    </source>
</evidence>
<evidence type="ECO:0008006" key="8">
    <source>
        <dbReference type="Google" id="ProtNLM"/>
    </source>
</evidence>
<dbReference type="GO" id="GO:0016020">
    <property type="term" value="C:membrane"/>
    <property type="evidence" value="ECO:0007669"/>
    <property type="project" value="UniProtKB-SubCell"/>
</dbReference>
<gene>
    <name evidence="6" type="ORF">C5O25_06745</name>
</gene>
<dbReference type="InterPro" id="IPR006480">
    <property type="entry name" value="Phage_holin_4_1"/>
</dbReference>
<comment type="caution">
    <text evidence="6">The sequence shown here is derived from an EMBL/GenBank/DDBJ whole genome shotgun (WGS) entry which is preliminary data.</text>
</comment>
<dbReference type="EMBL" id="PUBV01000011">
    <property type="protein sequence ID" value="PWB07602.1"/>
    <property type="molecule type" value="Genomic_DNA"/>
</dbReference>
<protein>
    <recommendedName>
        <fullName evidence="8">Holin</fullName>
    </recommendedName>
</protein>
<evidence type="ECO:0000313" key="6">
    <source>
        <dbReference type="EMBL" id="PWB07602.1"/>
    </source>
</evidence>
<dbReference type="AlphaFoldDB" id="A0A2V1IY51"/>
<evidence type="ECO:0000313" key="7">
    <source>
        <dbReference type="Proteomes" id="UP000244925"/>
    </source>
</evidence>
<organism evidence="6 7">
    <name type="scientific">Paramuribaculum intestinale</name>
    <dbReference type="NCBI Taxonomy" id="2094151"/>
    <lineage>
        <taxon>Bacteria</taxon>
        <taxon>Pseudomonadati</taxon>
        <taxon>Bacteroidota</taxon>
        <taxon>Bacteroidia</taxon>
        <taxon>Bacteroidales</taxon>
        <taxon>Muribaculaceae</taxon>
        <taxon>Paramuribaculum</taxon>
    </lineage>
</organism>
<keyword evidence="2 5" id="KW-0812">Transmembrane</keyword>
<reference evidence="7" key="1">
    <citation type="submission" date="2018-02" db="EMBL/GenBank/DDBJ databases">
        <authorList>
            <person name="Clavel T."/>
            <person name="Strowig T."/>
        </authorList>
    </citation>
    <scope>NUCLEOTIDE SEQUENCE [LARGE SCALE GENOMIC DNA]</scope>
    <source>
        <strain evidence="7">DSM 100764</strain>
    </source>
</reference>
<evidence type="ECO:0000256" key="2">
    <source>
        <dbReference type="ARBA" id="ARBA00022692"/>
    </source>
</evidence>
<keyword evidence="7" id="KW-1185">Reference proteome</keyword>